<organism evidence="1 2">
    <name type="scientific">Microbulbifer epialgicus</name>
    <dbReference type="NCBI Taxonomy" id="393907"/>
    <lineage>
        <taxon>Bacteria</taxon>
        <taxon>Pseudomonadati</taxon>
        <taxon>Pseudomonadota</taxon>
        <taxon>Gammaproteobacteria</taxon>
        <taxon>Cellvibrionales</taxon>
        <taxon>Microbulbiferaceae</taxon>
        <taxon>Microbulbifer</taxon>
    </lineage>
</organism>
<name>A0ABV4P2M3_9GAMM</name>
<dbReference type="RefSeq" id="WP_371840166.1">
    <property type="nucleotide sequence ID" value="NZ_JBGMEK010000043.1"/>
</dbReference>
<keyword evidence="2" id="KW-1185">Reference proteome</keyword>
<sequence length="73" mass="7907">MAATASIHRRKKHTPGAHLQFFLKVRLSGIPVNSELADPVSDTDHYFQEAAVPLLNTDSQIGLYGFTPSAEAA</sequence>
<dbReference type="Proteomes" id="UP001569428">
    <property type="component" value="Unassembled WGS sequence"/>
</dbReference>
<accession>A0ABV4P2M3</accession>
<reference evidence="1 2" key="1">
    <citation type="submission" date="2024-08" db="EMBL/GenBank/DDBJ databases">
        <authorList>
            <person name="Ishaq N."/>
        </authorList>
    </citation>
    <scope>NUCLEOTIDE SEQUENCE [LARGE SCALE GENOMIC DNA]</scope>
    <source>
        <strain evidence="1 2">DSM 18651</strain>
    </source>
</reference>
<dbReference type="EMBL" id="JBGMEK010000043">
    <property type="protein sequence ID" value="MFA0812497.1"/>
    <property type="molecule type" value="Genomic_DNA"/>
</dbReference>
<comment type="caution">
    <text evidence="1">The sequence shown here is derived from an EMBL/GenBank/DDBJ whole genome shotgun (WGS) entry which is preliminary data.</text>
</comment>
<evidence type="ECO:0000313" key="2">
    <source>
        <dbReference type="Proteomes" id="UP001569428"/>
    </source>
</evidence>
<gene>
    <name evidence="1" type="ORF">ACCI49_16410</name>
</gene>
<protein>
    <submittedName>
        <fullName evidence="1">Uncharacterized protein</fullName>
    </submittedName>
</protein>
<evidence type="ECO:0000313" key="1">
    <source>
        <dbReference type="EMBL" id="MFA0812497.1"/>
    </source>
</evidence>
<proteinExistence type="predicted"/>